<dbReference type="Proteomes" id="UP001396646">
    <property type="component" value="Unassembled WGS sequence"/>
</dbReference>
<keyword evidence="3" id="KW-1185">Reference proteome</keyword>
<organism evidence="2 3">
    <name type="scientific">Methanococcoides cohabitans</name>
    <dbReference type="NCBI Taxonomy" id="3136559"/>
    <lineage>
        <taxon>Archaea</taxon>
        <taxon>Methanobacteriati</taxon>
        <taxon>Methanobacteriota</taxon>
        <taxon>Stenosarchaea group</taxon>
        <taxon>Methanomicrobia</taxon>
        <taxon>Methanosarcinales</taxon>
        <taxon>Methanosarcinaceae</taxon>
        <taxon>Methanococcoides</taxon>
    </lineage>
</organism>
<protein>
    <submittedName>
        <fullName evidence="2">Uncharacterized protein</fullName>
    </submittedName>
</protein>
<dbReference type="RefSeq" id="WP_342127089.1">
    <property type="nucleotide sequence ID" value="NZ_JBCAUS010000003.1"/>
</dbReference>
<comment type="caution">
    <text evidence="2">The sequence shown here is derived from an EMBL/GenBank/DDBJ whole genome shotgun (WGS) entry which is preliminary data.</text>
</comment>
<feature type="region of interest" description="Disordered" evidence="1">
    <location>
        <begin position="30"/>
        <end position="50"/>
    </location>
</feature>
<dbReference type="EMBL" id="JBCAUS010000003">
    <property type="protein sequence ID" value="MEL4305428.1"/>
    <property type="molecule type" value="Genomic_DNA"/>
</dbReference>
<evidence type="ECO:0000313" key="2">
    <source>
        <dbReference type="EMBL" id="MEL4305428.1"/>
    </source>
</evidence>
<name>A0ABU9KUH8_9EURY</name>
<evidence type="ECO:0000256" key="1">
    <source>
        <dbReference type="SAM" id="MobiDB-lite"/>
    </source>
</evidence>
<gene>
    <name evidence="2" type="ORF">WOA13_06250</name>
</gene>
<sequence length="204" mass="23077">MRIIVKTGVSILIIGILLVGFAWGGSSDPVNNDDSELDDPEHTDGIFDPNNSNSLFEEYKSDPLFIASRGNFPETIDREWKNSVNDCWLSLSINQPAYTIDSSIRSIAANSEFLIVDISYDQHGKMNESRIDEIYRKIDDHCEREEGISGISVVFMWPMEDESIPLPDYGPEIFEEAKSSPSFIAAYGTMPVITQESEKRRWID</sequence>
<proteinExistence type="predicted"/>
<evidence type="ECO:0000313" key="3">
    <source>
        <dbReference type="Proteomes" id="UP001396646"/>
    </source>
</evidence>
<reference evidence="2 3" key="1">
    <citation type="submission" date="2024-04" db="EMBL/GenBank/DDBJ databases">
        <title>Methanococcoides sp. LMO-2.</title>
        <authorList>
            <person name="Liang L."/>
        </authorList>
    </citation>
    <scope>NUCLEOTIDE SEQUENCE [LARGE SCALE GENOMIC DNA]</scope>
    <source>
        <strain evidence="2 3">LMO-2</strain>
    </source>
</reference>
<accession>A0ABU9KUH8</accession>